<dbReference type="Proteomes" id="UP001195483">
    <property type="component" value="Unassembled WGS sequence"/>
</dbReference>
<evidence type="ECO:0000313" key="2">
    <source>
        <dbReference type="EMBL" id="KAK3602217.1"/>
    </source>
</evidence>
<gene>
    <name evidence="2" type="ORF">CHS0354_039963</name>
</gene>
<reference evidence="2" key="1">
    <citation type="journal article" date="2021" name="Genome Biol. Evol.">
        <title>A High-Quality Reference Genome for a Parasitic Bivalve with Doubly Uniparental Inheritance (Bivalvia: Unionida).</title>
        <authorList>
            <person name="Smith C.H."/>
        </authorList>
    </citation>
    <scope>NUCLEOTIDE SEQUENCE</scope>
    <source>
        <strain evidence="2">CHS0354</strain>
    </source>
</reference>
<dbReference type="PANTHER" id="PTHR45737:SF6">
    <property type="entry name" value="VON WILLEBRAND FACTOR A DOMAIN-CONTAINING PROTEIN 5A"/>
    <property type="match status" value="1"/>
</dbReference>
<proteinExistence type="predicted"/>
<dbReference type="InterPro" id="IPR013694">
    <property type="entry name" value="VIT"/>
</dbReference>
<name>A0AAE0T1Q7_9BIVA</name>
<keyword evidence="3" id="KW-1185">Reference proteome</keyword>
<comment type="caution">
    <text evidence="2">The sequence shown here is derived from an EMBL/GenBank/DDBJ whole genome shotgun (WGS) entry which is preliminary data.</text>
</comment>
<accession>A0AAE0T1Q7</accession>
<dbReference type="PANTHER" id="PTHR45737">
    <property type="entry name" value="VON WILLEBRAND FACTOR A DOMAIN-CONTAINING PROTEIN 5A"/>
    <property type="match status" value="1"/>
</dbReference>
<evidence type="ECO:0000259" key="1">
    <source>
        <dbReference type="PROSITE" id="PS51468"/>
    </source>
</evidence>
<sequence>MDTNITSRINAREIYDDAISQGITSLLLEEDESSADIFWFKLRNLHNKGEANVSMGLVTKLDIEPDGKVKFTLPTILNPRYSPSKGHH</sequence>
<dbReference type="EMBL" id="JAEAOA010002326">
    <property type="protein sequence ID" value="KAK3602217.1"/>
    <property type="molecule type" value="Genomic_DNA"/>
</dbReference>
<evidence type="ECO:0000313" key="3">
    <source>
        <dbReference type="Proteomes" id="UP001195483"/>
    </source>
</evidence>
<organism evidence="2 3">
    <name type="scientific">Potamilus streckersoni</name>
    <dbReference type="NCBI Taxonomy" id="2493646"/>
    <lineage>
        <taxon>Eukaryota</taxon>
        <taxon>Metazoa</taxon>
        <taxon>Spiralia</taxon>
        <taxon>Lophotrochozoa</taxon>
        <taxon>Mollusca</taxon>
        <taxon>Bivalvia</taxon>
        <taxon>Autobranchia</taxon>
        <taxon>Heteroconchia</taxon>
        <taxon>Palaeoheterodonta</taxon>
        <taxon>Unionida</taxon>
        <taxon>Unionoidea</taxon>
        <taxon>Unionidae</taxon>
        <taxon>Ambleminae</taxon>
        <taxon>Lampsilini</taxon>
        <taxon>Potamilus</taxon>
    </lineage>
</organism>
<reference evidence="2" key="3">
    <citation type="submission" date="2023-05" db="EMBL/GenBank/DDBJ databases">
        <authorList>
            <person name="Smith C.H."/>
        </authorList>
    </citation>
    <scope>NUCLEOTIDE SEQUENCE</scope>
    <source>
        <strain evidence="2">CHS0354</strain>
        <tissue evidence="2">Mantle</tissue>
    </source>
</reference>
<dbReference type="AlphaFoldDB" id="A0AAE0T1Q7"/>
<protein>
    <recommendedName>
        <fullName evidence="1">VIT domain-containing protein</fullName>
    </recommendedName>
</protein>
<reference evidence="2" key="2">
    <citation type="journal article" date="2021" name="Genome Biol. Evol.">
        <title>Developing a high-quality reference genome for a parasitic bivalve with doubly uniparental inheritance (Bivalvia: Unionida).</title>
        <authorList>
            <person name="Smith C.H."/>
        </authorList>
    </citation>
    <scope>NUCLEOTIDE SEQUENCE</scope>
    <source>
        <strain evidence="2">CHS0354</strain>
        <tissue evidence="2">Mantle</tissue>
    </source>
</reference>
<feature type="domain" description="VIT" evidence="1">
    <location>
        <begin position="1"/>
        <end position="59"/>
    </location>
</feature>
<dbReference type="PROSITE" id="PS51468">
    <property type="entry name" value="VIT"/>
    <property type="match status" value="1"/>
</dbReference>